<comment type="caution">
    <text evidence="1">The sequence shown here is derived from an EMBL/GenBank/DDBJ whole genome shotgun (WGS) entry which is preliminary data.</text>
</comment>
<proteinExistence type="predicted"/>
<sequence>MANKPWRQLSQSVLDYDLSGGLVKRMPSLAGFGKDIVKKSYKAVLIYTRYEIHDHEFKAKVLSLDNEA</sequence>
<reference evidence="1 2" key="1">
    <citation type="submission" date="2020-12" db="EMBL/GenBank/DDBJ databases">
        <title>Concerted genomic and epigenomic changes stabilize Arabidopsis allopolyploids.</title>
        <authorList>
            <person name="Chen Z."/>
        </authorList>
    </citation>
    <scope>NUCLEOTIDE SEQUENCE [LARGE SCALE GENOMIC DNA]</scope>
    <source>
        <strain evidence="1">As9502</strain>
        <tissue evidence="1">Leaf</tissue>
    </source>
</reference>
<dbReference type="OrthoDB" id="1059987at2759"/>
<accession>A0A8T2HIP2</accession>
<protein>
    <submittedName>
        <fullName evidence="1">Uncharacterized protein</fullName>
    </submittedName>
</protein>
<evidence type="ECO:0000313" key="1">
    <source>
        <dbReference type="EMBL" id="KAG7659200.1"/>
    </source>
</evidence>
<evidence type="ECO:0000313" key="2">
    <source>
        <dbReference type="Proteomes" id="UP000694251"/>
    </source>
</evidence>
<gene>
    <name evidence="1" type="ORF">ISN44_As01g061060</name>
</gene>
<keyword evidence="2" id="KW-1185">Reference proteome</keyword>
<organism evidence="1 2">
    <name type="scientific">Arabidopsis suecica</name>
    <name type="common">Swedish thale-cress</name>
    <name type="synonym">Cardaminopsis suecica</name>
    <dbReference type="NCBI Taxonomy" id="45249"/>
    <lineage>
        <taxon>Eukaryota</taxon>
        <taxon>Viridiplantae</taxon>
        <taxon>Streptophyta</taxon>
        <taxon>Embryophyta</taxon>
        <taxon>Tracheophyta</taxon>
        <taxon>Spermatophyta</taxon>
        <taxon>Magnoliopsida</taxon>
        <taxon>eudicotyledons</taxon>
        <taxon>Gunneridae</taxon>
        <taxon>Pentapetalae</taxon>
        <taxon>rosids</taxon>
        <taxon>malvids</taxon>
        <taxon>Brassicales</taxon>
        <taxon>Brassicaceae</taxon>
        <taxon>Camelineae</taxon>
        <taxon>Arabidopsis</taxon>
    </lineage>
</organism>
<dbReference type="EMBL" id="JAEFBJ010000001">
    <property type="protein sequence ID" value="KAG7659200.1"/>
    <property type="molecule type" value="Genomic_DNA"/>
</dbReference>
<name>A0A8T2HIP2_ARASU</name>
<dbReference type="Proteomes" id="UP000694251">
    <property type="component" value="Chromosome 1"/>
</dbReference>
<dbReference type="AlphaFoldDB" id="A0A8T2HIP2"/>